<name>A0A1X7IRE3_9FLAO</name>
<accession>A0A1X7IRE3</accession>
<comment type="subcellular location">
    <subcellularLocation>
        <location evidence="1">Membrane</location>
        <topology evidence="1">Multi-pass membrane protein</topology>
    </subcellularLocation>
</comment>
<dbReference type="EMBL" id="FXAO01000002">
    <property type="protein sequence ID" value="SMG17053.1"/>
    <property type="molecule type" value="Genomic_DNA"/>
</dbReference>
<evidence type="ECO:0000256" key="5">
    <source>
        <dbReference type="SAM" id="Phobius"/>
    </source>
</evidence>
<evidence type="ECO:0000313" key="6">
    <source>
        <dbReference type="EMBL" id="SMG17053.1"/>
    </source>
</evidence>
<keyword evidence="7" id="KW-1185">Reference proteome</keyword>
<dbReference type="Proteomes" id="UP000193420">
    <property type="component" value="Unassembled WGS sequence"/>
</dbReference>
<dbReference type="OrthoDB" id="3385086at2"/>
<feature type="transmembrane region" description="Helical" evidence="5">
    <location>
        <begin position="56"/>
        <end position="76"/>
    </location>
</feature>
<evidence type="ECO:0000256" key="3">
    <source>
        <dbReference type="ARBA" id="ARBA00022989"/>
    </source>
</evidence>
<feature type="transmembrane region" description="Helical" evidence="5">
    <location>
        <begin position="109"/>
        <end position="127"/>
    </location>
</feature>
<dbReference type="InterPro" id="IPR032808">
    <property type="entry name" value="DoxX"/>
</dbReference>
<organism evidence="6 7">
    <name type="scientific">Arenibacter troitsensis</name>
    <dbReference type="NCBI Taxonomy" id="188872"/>
    <lineage>
        <taxon>Bacteria</taxon>
        <taxon>Pseudomonadati</taxon>
        <taxon>Bacteroidota</taxon>
        <taxon>Flavobacteriia</taxon>
        <taxon>Flavobacteriales</taxon>
        <taxon>Flavobacteriaceae</taxon>
        <taxon>Arenibacter</taxon>
    </lineage>
</organism>
<evidence type="ECO:0000256" key="2">
    <source>
        <dbReference type="ARBA" id="ARBA00022692"/>
    </source>
</evidence>
<feature type="transmembrane region" description="Helical" evidence="5">
    <location>
        <begin position="12"/>
        <end position="36"/>
    </location>
</feature>
<gene>
    <name evidence="6" type="ORF">SAMN03080602_00937</name>
</gene>
<feature type="transmembrane region" description="Helical" evidence="5">
    <location>
        <begin position="83"/>
        <end position="103"/>
    </location>
</feature>
<keyword evidence="3 5" id="KW-1133">Transmembrane helix</keyword>
<dbReference type="STRING" id="188872.SAMN03080602_00937"/>
<dbReference type="RefSeq" id="WP_085496703.1">
    <property type="nucleotide sequence ID" value="NZ_FXAO01000002.1"/>
</dbReference>
<evidence type="ECO:0000313" key="7">
    <source>
        <dbReference type="Proteomes" id="UP000193420"/>
    </source>
</evidence>
<reference evidence="7" key="1">
    <citation type="submission" date="2017-04" db="EMBL/GenBank/DDBJ databases">
        <authorList>
            <person name="Varghese N."/>
            <person name="Submissions S."/>
        </authorList>
    </citation>
    <scope>NUCLEOTIDE SEQUENCE [LARGE SCALE GENOMIC DNA]</scope>
    <source>
        <strain evidence="7">DSM 19835</strain>
    </source>
</reference>
<evidence type="ECO:0000256" key="4">
    <source>
        <dbReference type="ARBA" id="ARBA00023136"/>
    </source>
</evidence>
<dbReference type="Pfam" id="PF13564">
    <property type="entry name" value="DoxX_2"/>
    <property type="match status" value="1"/>
</dbReference>
<keyword evidence="2 5" id="KW-0812">Transmembrane</keyword>
<proteinExistence type="predicted"/>
<protein>
    <submittedName>
        <fullName evidence="6">DoxX-like family protein</fullName>
    </submittedName>
</protein>
<sequence length="138" mass="15067">MTTIAKSKQSKALNVLLWIAQGLIALTLIWAAYAKLLQPIEETAKMLPWALDNPKLLTFTGIIDLLGGIGIILPAALKIQPKLSVYAAYGTIVLMIAASIFHVSRGESSLIGMNIFFFMLAVFVVWGRTKKALVLPKQ</sequence>
<keyword evidence="4 5" id="KW-0472">Membrane</keyword>
<evidence type="ECO:0000256" key="1">
    <source>
        <dbReference type="ARBA" id="ARBA00004141"/>
    </source>
</evidence>
<dbReference type="AlphaFoldDB" id="A0A1X7IRE3"/>
<dbReference type="GO" id="GO:0016020">
    <property type="term" value="C:membrane"/>
    <property type="evidence" value="ECO:0007669"/>
    <property type="project" value="UniProtKB-SubCell"/>
</dbReference>